<feature type="region of interest" description="Disordered" evidence="2">
    <location>
        <begin position="198"/>
        <end position="223"/>
    </location>
</feature>
<evidence type="ECO:0000313" key="4">
    <source>
        <dbReference type="Proteomes" id="UP001187471"/>
    </source>
</evidence>
<evidence type="ECO:0000256" key="2">
    <source>
        <dbReference type="SAM" id="MobiDB-lite"/>
    </source>
</evidence>
<evidence type="ECO:0008006" key="5">
    <source>
        <dbReference type="Google" id="ProtNLM"/>
    </source>
</evidence>
<dbReference type="AlphaFoldDB" id="A0AA88S0J0"/>
<keyword evidence="4" id="KW-1185">Reference proteome</keyword>
<dbReference type="InterPro" id="IPR007573">
    <property type="entry name" value="QWRF"/>
</dbReference>
<dbReference type="GO" id="GO:0005737">
    <property type="term" value="C:cytoplasm"/>
    <property type="evidence" value="ECO:0007669"/>
    <property type="project" value="TreeGrafter"/>
</dbReference>
<dbReference type="GO" id="GO:0051225">
    <property type="term" value="P:spindle assembly"/>
    <property type="evidence" value="ECO:0007669"/>
    <property type="project" value="TreeGrafter"/>
</dbReference>
<sequence length="578" mass="63485">MKTNGGDMAVSGKHRRPKSREVSSRFLSPASTPSSAPPPPAHTLSPHRQKPRKSTDSRSHRSQDDSGFIRRLWPASSPKPSHNQSLPTLADHLGDERLNELAESKNNENPDNSAFLNRNRSCTEFSRFENEKESSKENHKPFFGGSMRYTGKFKFPGRSSTSSTLNSSKSNSSAILDDHILPGRFSVDENALRRKSFGRKTDSLSDTQDSESECSDSCSGGTSFGSQKNIPASYMLPTVSSRKSGVEVSSKYLLDKPRRSTSDLSVQNPTSFESSPKKFTLKNAMRRANSLTTHGSVTSKWAMSPGRSGSPPMSVENKGVPASFSSLKPPTSPSRAKGVGTLLTMGLDLFKGGKKSSSAALSPLGPGTGESVHQLRLLHNRWVQWRYANARAVVVKGNISNQAESNLLYASDGLKKLQHSVLQKKLQLEKEKLQMKLDMIVLSQIKPLDAWGDMERQHLSALSMTKDCLHSVVCRVPLIEGAKVEPQAASVALRHASDLAASLKSMLSNLSPMAEQTVLLLSELAEVAAQEKSLLEECLEHFKIISTLEIEERSLKCNIIQMKTWQQEQHQHQQGIPA</sequence>
<dbReference type="PANTHER" id="PTHR31807">
    <property type="entry name" value="AUGMIN FAMILY MEMBER"/>
    <property type="match status" value="1"/>
</dbReference>
<dbReference type="Proteomes" id="UP001187471">
    <property type="component" value="Unassembled WGS sequence"/>
</dbReference>
<feature type="compositionally biased region" description="Basic and acidic residues" evidence="2">
    <location>
        <begin position="53"/>
        <end position="68"/>
    </location>
</feature>
<feature type="compositionally biased region" description="Basic and acidic residues" evidence="2">
    <location>
        <begin position="92"/>
        <end position="108"/>
    </location>
</feature>
<feature type="region of interest" description="Disordered" evidence="2">
    <location>
        <begin position="1"/>
        <end position="118"/>
    </location>
</feature>
<reference evidence="3" key="1">
    <citation type="submission" date="2022-12" db="EMBL/GenBank/DDBJ databases">
        <title>Draft genome assemblies for two species of Escallonia (Escalloniales).</title>
        <authorList>
            <person name="Chanderbali A."/>
            <person name="Dervinis C."/>
            <person name="Anghel I."/>
            <person name="Soltis D."/>
            <person name="Soltis P."/>
            <person name="Zapata F."/>
        </authorList>
    </citation>
    <scope>NUCLEOTIDE SEQUENCE</scope>
    <source>
        <strain evidence="3">UCBG92.1500</strain>
        <tissue evidence="3">Leaf</tissue>
    </source>
</reference>
<organism evidence="3 4">
    <name type="scientific">Escallonia rubra</name>
    <dbReference type="NCBI Taxonomy" id="112253"/>
    <lineage>
        <taxon>Eukaryota</taxon>
        <taxon>Viridiplantae</taxon>
        <taxon>Streptophyta</taxon>
        <taxon>Embryophyta</taxon>
        <taxon>Tracheophyta</taxon>
        <taxon>Spermatophyta</taxon>
        <taxon>Magnoliopsida</taxon>
        <taxon>eudicotyledons</taxon>
        <taxon>Gunneridae</taxon>
        <taxon>Pentapetalae</taxon>
        <taxon>asterids</taxon>
        <taxon>campanulids</taxon>
        <taxon>Escalloniales</taxon>
        <taxon>Escalloniaceae</taxon>
        <taxon>Escallonia</taxon>
    </lineage>
</organism>
<name>A0AA88S0J0_9ASTE</name>
<dbReference type="EMBL" id="JAVXUO010000256">
    <property type="protein sequence ID" value="KAK2993972.1"/>
    <property type="molecule type" value="Genomic_DNA"/>
</dbReference>
<dbReference type="GO" id="GO:0008017">
    <property type="term" value="F:microtubule binding"/>
    <property type="evidence" value="ECO:0007669"/>
    <property type="project" value="TreeGrafter"/>
</dbReference>
<evidence type="ECO:0000313" key="3">
    <source>
        <dbReference type="EMBL" id="KAK2993972.1"/>
    </source>
</evidence>
<evidence type="ECO:0000256" key="1">
    <source>
        <dbReference type="ARBA" id="ARBA00010016"/>
    </source>
</evidence>
<dbReference type="Pfam" id="PF04484">
    <property type="entry name" value="QWRF"/>
    <property type="match status" value="1"/>
</dbReference>
<comment type="similarity">
    <text evidence="1">Belongs to the QWRF family.</text>
</comment>
<dbReference type="PANTHER" id="PTHR31807:SF31">
    <property type="entry name" value="QWRF MOTIF PROTEIN (DUF566)-RELATED"/>
    <property type="match status" value="1"/>
</dbReference>
<feature type="compositionally biased region" description="Polar residues" evidence="2">
    <location>
        <begin position="109"/>
        <end position="118"/>
    </location>
</feature>
<proteinExistence type="inferred from homology"/>
<comment type="caution">
    <text evidence="3">The sequence shown here is derived from an EMBL/GenBank/DDBJ whole genome shotgun (WGS) entry which is preliminary data.</text>
</comment>
<feature type="compositionally biased region" description="Polar residues" evidence="2">
    <location>
        <begin position="78"/>
        <end position="87"/>
    </location>
</feature>
<dbReference type="GO" id="GO:0005880">
    <property type="term" value="C:nuclear microtubule"/>
    <property type="evidence" value="ECO:0007669"/>
    <property type="project" value="TreeGrafter"/>
</dbReference>
<accession>A0AA88S0J0</accession>
<gene>
    <name evidence="3" type="ORF">RJ640_000570</name>
</gene>
<protein>
    <recommendedName>
        <fullName evidence="5">QWRF motif-containing protein 3</fullName>
    </recommendedName>
</protein>